<feature type="transmembrane region" description="Helical" evidence="1">
    <location>
        <begin position="119"/>
        <end position="139"/>
    </location>
</feature>
<gene>
    <name evidence="2" type="ORF">CC1G_10474</name>
</gene>
<dbReference type="GeneID" id="6011117"/>
<dbReference type="InParanoid" id="A8NL32"/>
<feature type="transmembrane region" description="Helical" evidence="1">
    <location>
        <begin position="159"/>
        <end position="179"/>
    </location>
</feature>
<protein>
    <recommendedName>
        <fullName evidence="4">Pheromone receptor</fullName>
    </recommendedName>
</protein>
<dbReference type="OMA" id="YINIIAM"/>
<evidence type="ECO:0008006" key="4">
    <source>
        <dbReference type="Google" id="ProtNLM"/>
    </source>
</evidence>
<dbReference type="KEGG" id="cci:CC1G_10474"/>
<dbReference type="RefSeq" id="XP_001834600.1">
    <property type="nucleotide sequence ID" value="XM_001834548.1"/>
</dbReference>
<feature type="transmembrane region" description="Helical" evidence="1">
    <location>
        <begin position="236"/>
        <end position="260"/>
    </location>
</feature>
<feature type="transmembrane region" description="Helical" evidence="1">
    <location>
        <begin position="40"/>
        <end position="58"/>
    </location>
</feature>
<keyword evidence="1" id="KW-0812">Transmembrane</keyword>
<accession>A8NL32</accession>
<dbReference type="OrthoDB" id="2751465at2759"/>
<dbReference type="STRING" id="240176.A8NL32"/>
<keyword evidence="1" id="KW-0472">Membrane</keyword>
<dbReference type="EMBL" id="AACS02000012">
    <property type="protein sequence ID" value="EAU87195.1"/>
    <property type="molecule type" value="Genomic_DNA"/>
</dbReference>
<feature type="transmembrane region" description="Helical" evidence="1">
    <location>
        <begin position="200"/>
        <end position="224"/>
    </location>
</feature>
<organism evidence="2 3">
    <name type="scientific">Coprinopsis cinerea (strain Okayama-7 / 130 / ATCC MYA-4618 / FGSC 9003)</name>
    <name type="common">Inky cap fungus</name>
    <name type="synonym">Hormographiella aspergillata</name>
    <dbReference type="NCBI Taxonomy" id="240176"/>
    <lineage>
        <taxon>Eukaryota</taxon>
        <taxon>Fungi</taxon>
        <taxon>Dikarya</taxon>
        <taxon>Basidiomycota</taxon>
        <taxon>Agaricomycotina</taxon>
        <taxon>Agaricomycetes</taxon>
        <taxon>Agaricomycetidae</taxon>
        <taxon>Agaricales</taxon>
        <taxon>Agaricineae</taxon>
        <taxon>Psathyrellaceae</taxon>
        <taxon>Coprinopsis</taxon>
    </lineage>
</organism>
<dbReference type="AlphaFoldDB" id="A8NL32"/>
<evidence type="ECO:0000256" key="1">
    <source>
        <dbReference type="SAM" id="Phobius"/>
    </source>
</evidence>
<comment type="caution">
    <text evidence="2">The sequence shown here is derived from an EMBL/GenBank/DDBJ whole genome shotgun (WGS) entry which is preliminary data.</text>
</comment>
<sequence>MCLFTNVTVTILFVGLQLFMSLHSLFTFLSSPPSVRKGKVPYIATSLLIVFFALTASLDAYTNARTMFETKSGSQFIELTGQIEWEWSRILSLVSLFMALFIGDGLLLYRAFIVWKDQCFVLIVPGLCYLASMGLGFYIASPLKTDAWNEQSRAIASAFTFLAVSVNTMVTILICTRLLRARRSIAHALPDQHLRVYTKIVIVLIESALPVTVFGIGYAISLVIPMGKTTQLATVWQVMSLIFALLYFGFATLSPQLIIFRVTSGRSWTNSTEMTGGPHVGGHGSKTLTSQPIRFASMATSKDAENSIFSLRGEVESGVDHGMTGTKRDAQEL</sequence>
<dbReference type="VEuPathDB" id="FungiDB:CC1G_10474"/>
<proteinExistence type="predicted"/>
<evidence type="ECO:0000313" key="3">
    <source>
        <dbReference type="Proteomes" id="UP000001861"/>
    </source>
</evidence>
<reference evidence="2 3" key="1">
    <citation type="journal article" date="2010" name="Proc. Natl. Acad. Sci. U.S.A.">
        <title>Insights into evolution of multicellular fungi from the assembled chromosomes of the mushroom Coprinopsis cinerea (Coprinus cinereus).</title>
        <authorList>
            <person name="Stajich J.E."/>
            <person name="Wilke S.K."/>
            <person name="Ahren D."/>
            <person name="Au C.H."/>
            <person name="Birren B.W."/>
            <person name="Borodovsky M."/>
            <person name="Burns C."/>
            <person name="Canback B."/>
            <person name="Casselton L.A."/>
            <person name="Cheng C.K."/>
            <person name="Deng J."/>
            <person name="Dietrich F.S."/>
            <person name="Fargo D.C."/>
            <person name="Farman M.L."/>
            <person name="Gathman A.C."/>
            <person name="Goldberg J."/>
            <person name="Guigo R."/>
            <person name="Hoegger P.J."/>
            <person name="Hooker J.B."/>
            <person name="Huggins A."/>
            <person name="James T.Y."/>
            <person name="Kamada T."/>
            <person name="Kilaru S."/>
            <person name="Kodira C."/>
            <person name="Kues U."/>
            <person name="Kupfer D."/>
            <person name="Kwan H.S."/>
            <person name="Lomsadze A."/>
            <person name="Li W."/>
            <person name="Lilly W.W."/>
            <person name="Ma L.J."/>
            <person name="Mackey A.J."/>
            <person name="Manning G."/>
            <person name="Martin F."/>
            <person name="Muraguchi H."/>
            <person name="Natvig D.O."/>
            <person name="Palmerini H."/>
            <person name="Ramesh M.A."/>
            <person name="Rehmeyer C.J."/>
            <person name="Roe B.A."/>
            <person name="Shenoy N."/>
            <person name="Stanke M."/>
            <person name="Ter-Hovhannisyan V."/>
            <person name="Tunlid A."/>
            <person name="Velagapudi R."/>
            <person name="Vision T.J."/>
            <person name="Zeng Q."/>
            <person name="Zolan M.E."/>
            <person name="Pukkila P.J."/>
        </authorList>
    </citation>
    <scope>NUCLEOTIDE SEQUENCE [LARGE SCALE GENOMIC DNA]</scope>
    <source>
        <strain evidence="3">Okayama-7 / 130 / ATCC MYA-4618 / FGSC 9003</strain>
    </source>
</reference>
<name>A8NL32_COPC7</name>
<keyword evidence="1" id="KW-1133">Transmembrane helix</keyword>
<dbReference type="Proteomes" id="UP000001861">
    <property type="component" value="Unassembled WGS sequence"/>
</dbReference>
<feature type="transmembrane region" description="Helical" evidence="1">
    <location>
        <begin position="90"/>
        <end position="112"/>
    </location>
</feature>
<keyword evidence="3" id="KW-1185">Reference proteome</keyword>
<evidence type="ECO:0000313" key="2">
    <source>
        <dbReference type="EMBL" id="EAU87195.1"/>
    </source>
</evidence>
<feature type="transmembrane region" description="Helical" evidence="1">
    <location>
        <begin position="6"/>
        <end position="28"/>
    </location>
</feature>